<keyword evidence="2" id="KW-0479">Metal-binding</keyword>
<accession>A0A0D7A8F6</accession>
<evidence type="ECO:0000313" key="4">
    <source>
        <dbReference type="EMBL" id="KIY46664.1"/>
    </source>
</evidence>
<feature type="non-terminal residue" evidence="4">
    <location>
        <position position="215"/>
    </location>
</feature>
<organism evidence="4 5">
    <name type="scientific">Fistulina hepatica ATCC 64428</name>
    <dbReference type="NCBI Taxonomy" id="1128425"/>
    <lineage>
        <taxon>Eukaryota</taxon>
        <taxon>Fungi</taxon>
        <taxon>Dikarya</taxon>
        <taxon>Basidiomycota</taxon>
        <taxon>Agaricomycotina</taxon>
        <taxon>Agaricomycetes</taxon>
        <taxon>Agaricomycetidae</taxon>
        <taxon>Agaricales</taxon>
        <taxon>Fistulinaceae</taxon>
        <taxon>Fistulina</taxon>
    </lineage>
</organism>
<dbReference type="GO" id="GO:0006788">
    <property type="term" value="P:heme oxidation"/>
    <property type="evidence" value="ECO:0007669"/>
    <property type="project" value="InterPro"/>
</dbReference>
<dbReference type="OrthoDB" id="652091at2759"/>
<keyword evidence="1" id="KW-0349">Heme</keyword>
<evidence type="ECO:0000256" key="3">
    <source>
        <dbReference type="ARBA" id="ARBA00023004"/>
    </source>
</evidence>
<evidence type="ECO:0000313" key="5">
    <source>
        <dbReference type="Proteomes" id="UP000054144"/>
    </source>
</evidence>
<name>A0A0D7A8F6_9AGAR</name>
<evidence type="ECO:0000256" key="2">
    <source>
        <dbReference type="ARBA" id="ARBA00022723"/>
    </source>
</evidence>
<sequence>LVSASITISTYVRYLVALRELYVALEAALADNCDHPALRPIFNPRVLCRVPGLDADIQFYTDMLNSSGGKVSTPPHSSSLPQPLHTYTTYIKNLSVTAPHMLLAHAYVRYLGDMSGGREIRRIIEKHFLRNVSTGVTEDRALDDLGCGLAFYRFEPLEPPAGAPREANATEIRQIKVWFRHGMDVGAGADEAMIHALVDEANRAFEMNSDALKGI</sequence>
<dbReference type="InterPro" id="IPR016084">
    <property type="entry name" value="Haem_Oase-like_multi-hlx"/>
</dbReference>
<keyword evidence="3" id="KW-0408">Iron</keyword>
<dbReference type="Proteomes" id="UP000054144">
    <property type="component" value="Unassembled WGS sequence"/>
</dbReference>
<dbReference type="InterPro" id="IPR002051">
    <property type="entry name" value="Haem_Oase"/>
</dbReference>
<dbReference type="PANTHER" id="PTHR10720:SF0">
    <property type="entry name" value="HEME OXYGENASE"/>
    <property type="match status" value="1"/>
</dbReference>
<gene>
    <name evidence="4" type="ORF">FISHEDRAFT_30142</name>
</gene>
<feature type="non-terminal residue" evidence="4">
    <location>
        <position position="1"/>
    </location>
</feature>
<keyword evidence="5" id="KW-1185">Reference proteome</keyword>
<dbReference type="AlphaFoldDB" id="A0A0D7A8F6"/>
<dbReference type="SUPFAM" id="SSF48613">
    <property type="entry name" value="Heme oxygenase-like"/>
    <property type="match status" value="1"/>
</dbReference>
<dbReference type="InterPro" id="IPR016053">
    <property type="entry name" value="Haem_Oase-like"/>
</dbReference>
<dbReference type="GO" id="GO:0004392">
    <property type="term" value="F:heme oxygenase (decyclizing) activity"/>
    <property type="evidence" value="ECO:0007669"/>
    <property type="project" value="InterPro"/>
</dbReference>
<proteinExistence type="predicted"/>
<dbReference type="CDD" id="cd19165">
    <property type="entry name" value="HemeO"/>
    <property type="match status" value="1"/>
</dbReference>
<dbReference type="GO" id="GO:0046872">
    <property type="term" value="F:metal ion binding"/>
    <property type="evidence" value="ECO:0007669"/>
    <property type="project" value="UniProtKB-KW"/>
</dbReference>
<dbReference type="PANTHER" id="PTHR10720">
    <property type="entry name" value="HEME OXYGENASE"/>
    <property type="match status" value="1"/>
</dbReference>
<dbReference type="EMBL" id="KN882025">
    <property type="protein sequence ID" value="KIY46664.1"/>
    <property type="molecule type" value="Genomic_DNA"/>
</dbReference>
<dbReference type="Gene3D" id="1.20.910.10">
    <property type="entry name" value="Heme oxygenase-like"/>
    <property type="match status" value="1"/>
</dbReference>
<protein>
    <submittedName>
        <fullName evidence="4">Heme oxygenase-like protein</fullName>
    </submittedName>
</protein>
<dbReference type="Pfam" id="PF01126">
    <property type="entry name" value="Heme_oxygenase"/>
    <property type="match status" value="1"/>
</dbReference>
<evidence type="ECO:0000256" key="1">
    <source>
        <dbReference type="ARBA" id="ARBA00022617"/>
    </source>
</evidence>
<reference evidence="4 5" key="1">
    <citation type="journal article" date="2015" name="Fungal Genet. Biol.">
        <title>Evolution of novel wood decay mechanisms in Agaricales revealed by the genome sequences of Fistulina hepatica and Cylindrobasidium torrendii.</title>
        <authorList>
            <person name="Floudas D."/>
            <person name="Held B.W."/>
            <person name="Riley R."/>
            <person name="Nagy L.G."/>
            <person name="Koehler G."/>
            <person name="Ransdell A.S."/>
            <person name="Younus H."/>
            <person name="Chow J."/>
            <person name="Chiniquy J."/>
            <person name="Lipzen A."/>
            <person name="Tritt A."/>
            <person name="Sun H."/>
            <person name="Haridas S."/>
            <person name="LaButti K."/>
            <person name="Ohm R.A."/>
            <person name="Kues U."/>
            <person name="Blanchette R.A."/>
            <person name="Grigoriev I.V."/>
            <person name="Minto R.E."/>
            <person name="Hibbett D.S."/>
        </authorList>
    </citation>
    <scope>NUCLEOTIDE SEQUENCE [LARGE SCALE GENOMIC DNA]</scope>
    <source>
        <strain evidence="4 5">ATCC 64428</strain>
    </source>
</reference>